<organism evidence="2 3">
    <name type="scientific">Collichthys lucidus</name>
    <name type="common">Big head croaker</name>
    <name type="synonym">Sciaena lucida</name>
    <dbReference type="NCBI Taxonomy" id="240159"/>
    <lineage>
        <taxon>Eukaryota</taxon>
        <taxon>Metazoa</taxon>
        <taxon>Chordata</taxon>
        <taxon>Craniata</taxon>
        <taxon>Vertebrata</taxon>
        <taxon>Euteleostomi</taxon>
        <taxon>Actinopterygii</taxon>
        <taxon>Neopterygii</taxon>
        <taxon>Teleostei</taxon>
        <taxon>Neoteleostei</taxon>
        <taxon>Acanthomorphata</taxon>
        <taxon>Eupercaria</taxon>
        <taxon>Sciaenidae</taxon>
        <taxon>Collichthys</taxon>
    </lineage>
</organism>
<reference evidence="2 3" key="1">
    <citation type="submission" date="2019-01" db="EMBL/GenBank/DDBJ databases">
        <title>Genome Assembly of Collichthys lucidus.</title>
        <authorList>
            <person name="Cai M."/>
            <person name="Xiao S."/>
        </authorList>
    </citation>
    <scope>NUCLEOTIDE SEQUENCE [LARGE SCALE GENOMIC DNA]</scope>
    <source>
        <strain evidence="2">JT15FE1705JMU</strain>
        <tissue evidence="2">Muscle</tissue>
    </source>
</reference>
<feature type="compositionally biased region" description="Polar residues" evidence="1">
    <location>
        <begin position="727"/>
        <end position="747"/>
    </location>
</feature>
<feature type="compositionally biased region" description="Pro residues" evidence="1">
    <location>
        <begin position="570"/>
        <end position="594"/>
    </location>
</feature>
<keyword evidence="3" id="KW-1185">Reference proteome</keyword>
<feature type="region of interest" description="Disordered" evidence="1">
    <location>
        <begin position="564"/>
        <end position="595"/>
    </location>
</feature>
<feature type="compositionally biased region" description="Low complexity" evidence="1">
    <location>
        <begin position="362"/>
        <end position="383"/>
    </location>
</feature>
<feature type="compositionally biased region" description="Low complexity" evidence="1">
    <location>
        <begin position="460"/>
        <end position="473"/>
    </location>
</feature>
<evidence type="ECO:0000313" key="3">
    <source>
        <dbReference type="Proteomes" id="UP000298787"/>
    </source>
</evidence>
<protein>
    <submittedName>
        <fullName evidence="2">Polyhomeotic-like protein 1</fullName>
    </submittedName>
</protein>
<evidence type="ECO:0000313" key="2">
    <source>
        <dbReference type="EMBL" id="TKS88828.1"/>
    </source>
</evidence>
<accession>A0A4U5VKH7</accession>
<dbReference type="AlphaFoldDB" id="A0A4U5VKH7"/>
<feature type="region of interest" description="Disordered" evidence="1">
    <location>
        <begin position="269"/>
        <end position="305"/>
    </location>
</feature>
<feature type="region of interest" description="Disordered" evidence="1">
    <location>
        <begin position="132"/>
        <end position="185"/>
    </location>
</feature>
<sequence length="916" mass="94931">MVQCCIQPLLQGLASKLSPLLHYDTGLKPTNTERNQTCVKLGFKTLSSTQLAQSGFCDITISNTSEICTRCNEEGLRDRSGGRCPPLCVLPAPSSRRAGKGRAGGERRRCPANNTSAANLCKTVKAAGAAGAAAAHRGNTRSDHCTTRRPAPPLRDDFCSGQPVQRRRKAEKPGPGDGKDGPRDPVKRALQTAAVSGLLGGVASGGSSVNWSETWRLSSVSVPQMALQALQRQPNAAQYFQQLMLQQQISNAQLQNLAAVQQATLAASRQSSPSSSSSSQTTSTTAAIVTSGSGSTTSSRPMGASATSTISQSVLLSGTAGGQGQMYLRVNRSLRAPISSQLIFMPGSTATAAAVATVTQQPQAQQQQQQQEVTPTSSSSSQSDNDQVQNLAMRGVSGTKGVGVKTEAPERSDSAAYSLVQPSHQSNSQSPTKPNQPQPQPPHIKIPTYPQPTNLKAHPSSSSGASSSSSTSSIPLSQLLLHGTRTLATGTTAPTAAHTLVLTSSAASQPHGYPVGTATIKPAVNAQTLVVQPLQKSSLSVEKSGHGNGPIPIQPKTLQGLRLPLQLPSRNPPPILPAPPPASGSSQPPQPPHIPVQIVGARQSTLGNTQALALARGSCCQDGAAVLSSSSSLLTMVASIASREGGVVGRGVGLKTLQSPQEAPPLAQVSQVHPQANQSSGQSQNGPLASNSSSSQSPTVSSPPASIPRASLSLPLAAEEQRGASAGVTTNGDSTGSQTPQGKQLTGSLKRKSDSNSANDEDGPSPPRLQPVRDHPSTLPTIPNEAASSSPSPVLAVSRGVCGQGERAPPPQAVVKPNVLTHLIEGFVIQEGAEPFPVCGSVKDSTGEDLTNDSPDTNQSETVTTATGFHIMEQGDPRLNLVCVRACERGISHLLTWTRRQHNDNTMWNDDDAVQL</sequence>
<feature type="compositionally biased region" description="Low complexity" evidence="1">
    <location>
        <begin position="269"/>
        <end position="301"/>
    </location>
</feature>
<name>A0A4U5VKH7_COLLU</name>
<dbReference type="EMBL" id="CM014097">
    <property type="protein sequence ID" value="TKS88828.1"/>
    <property type="molecule type" value="Genomic_DNA"/>
</dbReference>
<feature type="compositionally biased region" description="Low complexity" evidence="1">
    <location>
        <begin position="395"/>
        <end position="406"/>
    </location>
</feature>
<feature type="compositionally biased region" description="Low complexity" evidence="1">
    <location>
        <begin position="677"/>
        <end position="704"/>
    </location>
</feature>
<evidence type="ECO:0000256" key="1">
    <source>
        <dbReference type="SAM" id="MobiDB-lite"/>
    </source>
</evidence>
<feature type="compositionally biased region" description="Pro residues" evidence="1">
    <location>
        <begin position="434"/>
        <end position="444"/>
    </location>
</feature>
<feature type="compositionally biased region" description="Low complexity" evidence="1">
    <location>
        <begin position="786"/>
        <end position="798"/>
    </location>
</feature>
<proteinExistence type="predicted"/>
<feature type="region of interest" description="Disordered" evidence="1">
    <location>
        <begin position="362"/>
        <end position="473"/>
    </location>
</feature>
<dbReference type="STRING" id="240159.A0A4U5VKH7"/>
<feature type="region of interest" description="Disordered" evidence="1">
    <location>
        <begin position="659"/>
        <end position="813"/>
    </location>
</feature>
<feature type="compositionally biased region" description="Basic and acidic residues" evidence="1">
    <location>
        <begin position="171"/>
        <end position="185"/>
    </location>
</feature>
<dbReference type="Proteomes" id="UP000298787">
    <property type="component" value="Chromosome 20"/>
</dbReference>
<gene>
    <name evidence="2" type="ORF">D9C73_022741</name>
</gene>